<evidence type="ECO:0000256" key="1">
    <source>
        <dbReference type="ARBA" id="ARBA00005254"/>
    </source>
</evidence>
<dbReference type="InterPro" id="IPR014748">
    <property type="entry name" value="Enoyl-CoA_hydra_C"/>
</dbReference>
<evidence type="ECO:0000256" key="3">
    <source>
        <dbReference type="ARBA" id="ARBA00023239"/>
    </source>
</evidence>
<dbReference type="EMBL" id="JGYG01000008">
    <property type="protein sequence ID" value="KFI28405.1"/>
    <property type="molecule type" value="Genomic_DNA"/>
</dbReference>
<reference evidence="5 6" key="1">
    <citation type="submission" date="2014-03" db="EMBL/GenBank/DDBJ databases">
        <title>Genome of Haematobacter massiliensis CCUG 47968.</title>
        <authorList>
            <person name="Wang D."/>
            <person name="Wang G."/>
        </authorList>
    </citation>
    <scope>NUCLEOTIDE SEQUENCE [LARGE SCALE GENOMIC DNA]</scope>
    <source>
        <strain evidence="5 6">CCUG 47968</strain>
    </source>
</reference>
<dbReference type="GO" id="GO:0004300">
    <property type="term" value="F:enoyl-CoA hydratase activity"/>
    <property type="evidence" value="ECO:0007669"/>
    <property type="project" value="UniProtKB-EC"/>
</dbReference>
<dbReference type="PANTHER" id="PTHR11941">
    <property type="entry name" value="ENOYL-COA HYDRATASE-RELATED"/>
    <property type="match status" value="1"/>
</dbReference>
<dbReference type="InterPro" id="IPR029045">
    <property type="entry name" value="ClpP/crotonase-like_dom_sf"/>
</dbReference>
<organism evidence="5 6">
    <name type="scientific">Haematobacter massiliensis</name>
    <dbReference type="NCBI Taxonomy" id="195105"/>
    <lineage>
        <taxon>Bacteria</taxon>
        <taxon>Pseudomonadati</taxon>
        <taxon>Pseudomonadota</taxon>
        <taxon>Alphaproteobacteria</taxon>
        <taxon>Rhodobacterales</taxon>
        <taxon>Paracoccaceae</taxon>
        <taxon>Haematobacter</taxon>
    </lineage>
</organism>
<dbReference type="AlphaFoldDB" id="A0A086Y2A5"/>
<dbReference type="InterPro" id="IPR018376">
    <property type="entry name" value="Enoyl-CoA_hyd/isom_CS"/>
</dbReference>
<proteinExistence type="inferred from homology"/>
<dbReference type="Proteomes" id="UP000028826">
    <property type="component" value="Unassembled WGS sequence"/>
</dbReference>
<dbReference type="eggNOG" id="COG1024">
    <property type="taxonomic scope" value="Bacteria"/>
</dbReference>
<dbReference type="CDD" id="cd06558">
    <property type="entry name" value="crotonase-like"/>
    <property type="match status" value="1"/>
</dbReference>
<sequence>MVHFEIAEPGIAVICLNRPEQRNALNTAVAEALRDAVTRFEEDPGLRVAVLRGEGKVFCAGMDLAAFAAGERPGLDGPWGFGHFVARPRTKPIIAAVNGGAYAGGFEIMLACDLAVAARDARFAVPEVKRGIIAAGGGAIRLPSLLPLPLAKEMLLTGEPITAERAAEFGLVNALAEPGGAEGPALELARIIAANAPLAVAQSLALADGAAGRGLDWAANTAAWKVVERSRDALEGARAFKEKRDPAWAGE</sequence>
<dbReference type="PROSITE" id="PS00166">
    <property type="entry name" value="ENOYL_COA_HYDRATASE"/>
    <property type="match status" value="1"/>
</dbReference>
<dbReference type="EC" id="4.2.1.17" evidence="5"/>
<keyword evidence="3 5" id="KW-0456">Lyase</keyword>
<dbReference type="PANTHER" id="PTHR11941:SF169">
    <property type="entry name" value="(7AS)-7A-METHYL-1,5-DIOXO-2,3,5,6,7,7A-HEXAHYDRO-1H-INDENE-CARBOXYL-COA HYDROLASE"/>
    <property type="match status" value="1"/>
</dbReference>
<name>A0A086Y2A5_9RHOB</name>
<dbReference type="SUPFAM" id="SSF52096">
    <property type="entry name" value="ClpP/crotonase"/>
    <property type="match status" value="1"/>
</dbReference>
<dbReference type="Gene3D" id="1.10.12.10">
    <property type="entry name" value="Lyase 2-enoyl-coa Hydratase, Chain A, domain 2"/>
    <property type="match status" value="1"/>
</dbReference>
<comment type="caution">
    <text evidence="5">The sequence shown here is derived from an EMBL/GenBank/DDBJ whole genome shotgun (WGS) entry which is preliminary data.</text>
</comment>
<dbReference type="Gene3D" id="3.90.226.10">
    <property type="entry name" value="2-enoyl-CoA Hydratase, Chain A, domain 1"/>
    <property type="match status" value="1"/>
</dbReference>
<dbReference type="STRING" id="195105.CN97_19270"/>
<gene>
    <name evidence="5" type="ORF">CN97_19270</name>
</gene>
<evidence type="ECO:0000256" key="4">
    <source>
        <dbReference type="RuleBase" id="RU003707"/>
    </source>
</evidence>
<comment type="similarity">
    <text evidence="1 4">Belongs to the enoyl-CoA hydratase/isomerase family.</text>
</comment>
<protein>
    <submittedName>
        <fullName evidence="5">Enoyl-CoA hydratase</fullName>
        <ecNumber evidence="5">4.2.1.17</ecNumber>
    </submittedName>
</protein>
<dbReference type="Pfam" id="PF00378">
    <property type="entry name" value="ECH_1"/>
    <property type="match status" value="1"/>
</dbReference>
<keyword evidence="6" id="KW-1185">Reference proteome</keyword>
<accession>A0A086Y2A5</accession>
<dbReference type="GO" id="GO:0006635">
    <property type="term" value="P:fatty acid beta-oxidation"/>
    <property type="evidence" value="ECO:0007669"/>
    <property type="project" value="TreeGrafter"/>
</dbReference>
<evidence type="ECO:0000313" key="6">
    <source>
        <dbReference type="Proteomes" id="UP000028826"/>
    </source>
</evidence>
<dbReference type="InterPro" id="IPR001753">
    <property type="entry name" value="Enoyl-CoA_hydra/iso"/>
</dbReference>
<keyword evidence="2" id="KW-0443">Lipid metabolism</keyword>
<evidence type="ECO:0000256" key="2">
    <source>
        <dbReference type="ARBA" id="ARBA00023098"/>
    </source>
</evidence>
<evidence type="ECO:0000313" key="5">
    <source>
        <dbReference type="EMBL" id="KFI28405.1"/>
    </source>
</evidence>